<dbReference type="GO" id="GO:0006281">
    <property type="term" value="P:DNA repair"/>
    <property type="evidence" value="ECO:0007669"/>
    <property type="project" value="UniProtKB-UniRule"/>
</dbReference>
<dbReference type="InterPro" id="IPR012340">
    <property type="entry name" value="NA-bd_OB-fold"/>
</dbReference>
<comment type="subunit">
    <text evidence="6">Homotetramer. Forms an RuvA(8)-RuvB(12)-Holliday junction (HJ) complex. HJ DNA is sandwiched between 2 RuvA tetramers; dsDNA enters through RuvA and exits via RuvB. An RuvB hexamer assembles on each DNA strand where it exits the tetramer. Each RuvB hexamer is contacted by two RuvA subunits (via domain III) on 2 adjacent RuvB subunits; this complex drives branch migration. In the full resolvosome a probable DNA-RuvA(4)-RuvB(12)-RuvC(2) complex forms which resolves the HJ.</text>
</comment>
<dbReference type="NCBIfam" id="TIGR00084">
    <property type="entry name" value="ruvA"/>
    <property type="match status" value="1"/>
</dbReference>
<feature type="domain" description="Helix-hairpin-helix DNA-binding motif class 1" evidence="7">
    <location>
        <begin position="110"/>
        <end position="129"/>
    </location>
</feature>
<dbReference type="InterPro" id="IPR011114">
    <property type="entry name" value="RuvA_C"/>
</dbReference>
<proteinExistence type="inferred from homology"/>
<comment type="caution">
    <text evidence="8">The sequence shown here is derived from an EMBL/GenBank/DDBJ whole genome shotgun (WGS) entry which is preliminary data.</text>
</comment>
<evidence type="ECO:0000256" key="4">
    <source>
        <dbReference type="ARBA" id="ARBA00023172"/>
    </source>
</evidence>
<dbReference type="InterPro" id="IPR036267">
    <property type="entry name" value="RuvA_C_sf"/>
</dbReference>
<dbReference type="GO" id="GO:0009379">
    <property type="term" value="C:Holliday junction helicase complex"/>
    <property type="evidence" value="ECO:0007669"/>
    <property type="project" value="InterPro"/>
</dbReference>
<dbReference type="SUPFAM" id="SSF46929">
    <property type="entry name" value="DNA helicase RuvA subunit, C-terminal domain"/>
    <property type="match status" value="1"/>
</dbReference>
<comment type="function">
    <text evidence="6">The RuvA-RuvB-RuvC complex processes Holliday junction (HJ) DNA during genetic recombination and DNA repair, while the RuvA-RuvB complex plays an important role in the rescue of blocked DNA replication forks via replication fork reversal (RFR). RuvA specifically binds to HJ cruciform DNA, conferring on it an open structure. The RuvB hexamer acts as an ATP-dependent pump, pulling dsDNA into and through the RuvAB complex. HJ branch migration allows RuvC to scan DNA until it finds its consensus sequence, where it cleaves and resolves the cruciform DNA.</text>
</comment>
<dbReference type="Gene3D" id="1.10.150.20">
    <property type="entry name" value="5' to 3' exonuclease, C-terminal subdomain"/>
    <property type="match status" value="1"/>
</dbReference>
<sequence length="202" mass="21767">MFSYLKGYLTQKGQNFAVIEVSGIGFKVYTSATTLQSISASEENSPVTFYTYLYIKEGIMDLYGFSSQEELNMFELLISVSGVGAKGAIAILSSLTPSKLAVSLVTNDVASIKKASGIGPKTAQRIILELKDKIKNEELIASPQEKSAEEAEFIANDARSEAVSALMVLGYSKFEAERAVAKASPDLTDTEEIIKSALKALI</sequence>
<feature type="region of interest" description="Domain III" evidence="6">
    <location>
        <begin position="156"/>
        <end position="202"/>
    </location>
</feature>
<dbReference type="InterPro" id="IPR000085">
    <property type="entry name" value="RuvA"/>
</dbReference>
<dbReference type="SUPFAM" id="SSF50249">
    <property type="entry name" value="Nucleic acid-binding proteins"/>
    <property type="match status" value="1"/>
</dbReference>
<keyword evidence="2 6" id="KW-0227">DNA damage</keyword>
<comment type="similarity">
    <text evidence="6">Belongs to the RuvA family.</text>
</comment>
<comment type="domain">
    <text evidence="6">Has three domains with a flexible linker between the domains II and III and assumes an 'L' shape. Domain III is highly mobile and contacts RuvB.</text>
</comment>
<evidence type="ECO:0000313" key="9">
    <source>
        <dbReference type="Proteomes" id="UP000647416"/>
    </source>
</evidence>
<dbReference type="SMART" id="SM00278">
    <property type="entry name" value="HhH1"/>
    <property type="match status" value="2"/>
</dbReference>
<dbReference type="InterPro" id="IPR003583">
    <property type="entry name" value="Hlx-hairpin-Hlx_DNA-bd_motif"/>
</dbReference>
<evidence type="ECO:0000256" key="3">
    <source>
        <dbReference type="ARBA" id="ARBA00023125"/>
    </source>
</evidence>
<organism evidence="8 9">
    <name type="scientific">Qingrenia yutianensis</name>
    <dbReference type="NCBI Taxonomy" id="2763676"/>
    <lineage>
        <taxon>Bacteria</taxon>
        <taxon>Bacillati</taxon>
        <taxon>Bacillota</taxon>
        <taxon>Clostridia</taxon>
        <taxon>Eubacteriales</taxon>
        <taxon>Oscillospiraceae</taxon>
        <taxon>Qingrenia</taxon>
    </lineage>
</organism>
<dbReference type="InterPro" id="IPR013849">
    <property type="entry name" value="DNA_helicase_Holl-junc_RuvA_I"/>
</dbReference>
<comment type="caution">
    <text evidence="6">Lacks conserved residue(s) required for the propagation of feature annotation.</text>
</comment>
<dbReference type="Pfam" id="PF07499">
    <property type="entry name" value="RuvA_C"/>
    <property type="match status" value="1"/>
</dbReference>
<name>A0A926F4D2_9FIRM</name>
<dbReference type="HAMAP" id="MF_00031">
    <property type="entry name" value="DNA_HJ_migration_RuvA"/>
    <property type="match status" value="1"/>
</dbReference>
<keyword evidence="1 6" id="KW-0963">Cytoplasm</keyword>
<dbReference type="SUPFAM" id="SSF47781">
    <property type="entry name" value="RuvA domain 2-like"/>
    <property type="match status" value="1"/>
</dbReference>
<evidence type="ECO:0000256" key="2">
    <source>
        <dbReference type="ARBA" id="ARBA00022763"/>
    </source>
</evidence>
<keyword evidence="5 6" id="KW-0234">DNA repair</keyword>
<dbReference type="GO" id="GO:0005737">
    <property type="term" value="C:cytoplasm"/>
    <property type="evidence" value="ECO:0007669"/>
    <property type="project" value="UniProtKB-SubCell"/>
</dbReference>
<dbReference type="InterPro" id="IPR010994">
    <property type="entry name" value="RuvA_2-like"/>
</dbReference>
<dbReference type="CDD" id="cd14332">
    <property type="entry name" value="UBA_RuvA_C"/>
    <property type="match status" value="1"/>
</dbReference>
<accession>A0A926F4D2</accession>
<dbReference type="AlphaFoldDB" id="A0A926F4D2"/>
<feature type="domain" description="Helix-hairpin-helix DNA-binding motif class 1" evidence="7">
    <location>
        <begin position="75"/>
        <end position="94"/>
    </location>
</feature>
<keyword evidence="4 6" id="KW-0233">DNA recombination</keyword>
<gene>
    <name evidence="6 8" type="primary">ruvA</name>
    <name evidence="8" type="ORF">H8706_01440</name>
</gene>
<dbReference type="GO" id="GO:0009378">
    <property type="term" value="F:four-way junction helicase activity"/>
    <property type="evidence" value="ECO:0007669"/>
    <property type="project" value="InterPro"/>
</dbReference>
<evidence type="ECO:0000256" key="6">
    <source>
        <dbReference type="HAMAP-Rule" id="MF_00031"/>
    </source>
</evidence>
<reference evidence="8" key="1">
    <citation type="submission" date="2020-08" db="EMBL/GenBank/DDBJ databases">
        <title>Genome public.</title>
        <authorList>
            <person name="Liu C."/>
            <person name="Sun Q."/>
        </authorList>
    </citation>
    <scope>NUCLEOTIDE SEQUENCE</scope>
    <source>
        <strain evidence="8">NSJ-50</strain>
    </source>
</reference>
<dbReference type="Pfam" id="PF14520">
    <property type="entry name" value="HHH_5"/>
    <property type="match status" value="1"/>
</dbReference>
<evidence type="ECO:0000256" key="1">
    <source>
        <dbReference type="ARBA" id="ARBA00022490"/>
    </source>
</evidence>
<keyword evidence="9" id="KW-1185">Reference proteome</keyword>
<keyword evidence="3 6" id="KW-0238">DNA-binding</keyword>
<comment type="subcellular location">
    <subcellularLocation>
        <location evidence="6">Cytoplasm</location>
    </subcellularLocation>
</comment>
<dbReference type="Proteomes" id="UP000647416">
    <property type="component" value="Unassembled WGS sequence"/>
</dbReference>
<evidence type="ECO:0000256" key="5">
    <source>
        <dbReference type="ARBA" id="ARBA00023204"/>
    </source>
</evidence>
<protein>
    <recommendedName>
        <fullName evidence="6">Holliday junction branch migration complex subunit RuvA</fullName>
    </recommendedName>
</protein>
<evidence type="ECO:0000259" key="7">
    <source>
        <dbReference type="SMART" id="SM00278"/>
    </source>
</evidence>
<dbReference type="Gene3D" id="1.10.8.10">
    <property type="entry name" value="DNA helicase RuvA subunit, C-terminal domain"/>
    <property type="match status" value="1"/>
</dbReference>
<dbReference type="GO" id="GO:0005524">
    <property type="term" value="F:ATP binding"/>
    <property type="evidence" value="ECO:0007669"/>
    <property type="project" value="InterPro"/>
</dbReference>
<dbReference type="Pfam" id="PF01330">
    <property type="entry name" value="RuvA_N"/>
    <property type="match status" value="1"/>
</dbReference>
<dbReference type="RefSeq" id="WP_178348491.1">
    <property type="nucleotide sequence ID" value="NZ_JACRTE010000001.1"/>
</dbReference>
<evidence type="ECO:0000313" key="8">
    <source>
        <dbReference type="EMBL" id="MBC8595533.1"/>
    </source>
</evidence>
<dbReference type="EMBL" id="JACRTE010000001">
    <property type="protein sequence ID" value="MBC8595533.1"/>
    <property type="molecule type" value="Genomic_DNA"/>
</dbReference>
<dbReference type="GO" id="GO:0006310">
    <property type="term" value="P:DNA recombination"/>
    <property type="evidence" value="ECO:0007669"/>
    <property type="project" value="UniProtKB-UniRule"/>
</dbReference>
<dbReference type="GO" id="GO:0000400">
    <property type="term" value="F:four-way junction DNA binding"/>
    <property type="evidence" value="ECO:0007669"/>
    <property type="project" value="UniProtKB-UniRule"/>
</dbReference>
<dbReference type="GO" id="GO:0048476">
    <property type="term" value="C:Holliday junction resolvase complex"/>
    <property type="evidence" value="ECO:0007669"/>
    <property type="project" value="UniProtKB-UniRule"/>
</dbReference>
<dbReference type="Gene3D" id="2.40.50.140">
    <property type="entry name" value="Nucleic acid-binding proteins"/>
    <property type="match status" value="1"/>
</dbReference>